<evidence type="ECO:0000256" key="1">
    <source>
        <dbReference type="SAM" id="MobiDB-lite"/>
    </source>
</evidence>
<keyword evidence="2" id="KW-1133">Transmembrane helix</keyword>
<accession>A0A3B0TXI3</accession>
<dbReference type="Pfam" id="PF09955">
    <property type="entry name" value="DUF2189"/>
    <property type="match status" value="1"/>
</dbReference>
<feature type="transmembrane region" description="Helical" evidence="2">
    <location>
        <begin position="182"/>
        <end position="210"/>
    </location>
</feature>
<name>A0A3B0TXI3_9ZZZZ</name>
<feature type="region of interest" description="Disordered" evidence="1">
    <location>
        <begin position="1"/>
        <end position="25"/>
    </location>
</feature>
<dbReference type="EMBL" id="UOEM01000034">
    <property type="protein sequence ID" value="VAW11786.1"/>
    <property type="molecule type" value="Genomic_DNA"/>
</dbReference>
<dbReference type="InterPro" id="IPR018692">
    <property type="entry name" value="DUF2189"/>
</dbReference>
<gene>
    <name evidence="3" type="ORF">MNBD_ALPHA09-765</name>
</gene>
<protein>
    <recommendedName>
        <fullName evidence="4">Cytochrome c oxidase, subunit I</fullName>
    </recommendedName>
</protein>
<sequence>MNKDESATQNEPQAGAEDTAGGSLKGARKPIEIRTITSGDVIDAIGDGVMDLARAPLYGFAFGGFYAAFGWILLAAIFYFNFDLYAFPLATGFALIAPFVAAGCYEVSRRLEAGEPLRWGPVLGIVRRGGRNDLNWMVVVTVFAYIIWIDIAMALYVIFFGLNPLSLPELVIAVFTTLPGVVFFIIGSLVGAVLSVVVFSITAISFPILFERNIDFVTAMITSVRAVKANPGAMAFWGVTIGLALGISILSAFVALIVVLPVFGHTTWHLYRRLIGPPDKDEA</sequence>
<organism evidence="3">
    <name type="scientific">hydrothermal vent metagenome</name>
    <dbReference type="NCBI Taxonomy" id="652676"/>
    <lineage>
        <taxon>unclassified sequences</taxon>
        <taxon>metagenomes</taxon>
        <taxon>ecological metagenomes</taxon>
    </lineage>
</organism>
<keyword evidence="2" id="KW-0472">Membrane</keyword>
<feature type="transmembrane region" description="Helical" evidence="2">
    <location>
        <begin position="235"/>
        <end position="263"/>
    </location>
</feature>
<feature type="transmembrane region" description="Helical" evidence="2">
    <location>
        <begin position="136"/>
        <end position="162"/>
    </location>
</feature>
<feature type="transmembrane region" description="Helical" evidence="2">
    <location>
        <begin position="57"/>
        <end position="79"/>
    </location>
</feature>
<feature type="transmembrane region" description="Helical" evidence="2">
    <location>
        <begin position="85"/>
        <end position="105"/>
    </location>
</feature>
<dbReference type="AlphaFoldDB" id="A0A3B0TXI3"/>
<evidence type="ECO:0000256" key="2">
    <source>
        <dbReference type="SAM" id="Phobius"/>
    </source>
</evidence>
<evidence type="ECO:0008006" key="4">
    <source>
        <dbReference type="Google" id="ProtNLM"/>
    </source>
</evidence>
<keyword evidence="2" id="KW-0812">Transmembrane</keyword>
<reference evidence="3" key="1">
    <citation type="submission" date="2018-06" db="EMBL/GenBank/DDBJ databases">
        <authorList>
            <person name="Zhirakovskaya E."/>
        </authorList>
    </citation>
    <scope>NUCLEOTIDE SEQUENCE</scope>
</reference>
<proteinExistence type="predicted"/>
<evidence type="ECO:0000313" key="3">
    <source>
        <dbReference type="EMBL" id="VAW11786.1"/>
    </source>
</evidence>